<comment type="similarity">
    <text evidence="1">Belongs to the PHF5 family.</text>
</comment>
<evidence type="ECO:0000313" key="3">
    <source>
        <dbReference type="Proteomes" id="UP000184267"/>
    </source>
</evidence>
<reference evidence="2 3" key="1">
    <citation type="submission" date="2016-10" db="EMBL/GenBank/DDBJ databases">
        <title>Genome sequence of the basidiomycete white-rot fungus Trametes pubescens.</title>
        <authorList>
            <person name="Makela M.R."/>
            <person name="Granchi Z."/>
            <person name="Peng M."/>
            <person name="De Vries R.P."/>
            <person name="Grigoriev I."/>
            <person name="Riley R."/>
            <person name="Hilden K."/>
        </authorList>
    </citation>
    <scope>NUCLEOTIDE SEQUENCE [LARGE SCALE GENOMIC DNA]</scope>
    <source>
        <strain evidence="2 3">FBCC735</strain>
    </source>
</reference>
<dbReference type="Pfam" id="PF03660">
    <property type="entry name" value="PHF5"/>
    <property type="match status" value="1"/>
</dbReference>
<evidence type="ECO:0000256" key="1">
    <source>
        <dbReference type="ARBA" id="ARBA00008626"/>
    </source>
</evidence>
<dbReference type="OrthoDB" id="10248186at2759"/>
<proteinExistence type="inferred from homology"/>
<dbReference type="GO" id="GO:0000398">
    <property type="term" value="P:mRNA splicing, via spliceosome"/>
    <property type="evidence" value="ECO:0007669"/>
    <property type="project" value="InterPro"/>
</dbReference>
<dbReference type="Proteomes" id="UP000184267">
    <property type="component" value="Unassembled WGS sequence"/>
</dbReference>
<gene>
    <name evidence="2" type="ORF">TRAPUB_13728</name>
</gene>
<dbReference type="AlphaFoldDB" id="A0A1M2VQ89"/>
<dbReference type="EMBL" id="MNAD01000879">
    <property type="protein sequence ID" value="OJT09769.1"/>
    <property type="molecule type" value="Genomic_DNA"/>
</dbReference>
<protein>
    <submittedName>
        <fullName evidence="2">PHD finger-like domain-containing protein 5B</fullName>
    </submittedName>
</protein>
<evidence type="ECO:0000313" key="2">
    <source>
        <dbReference type="EMBL" id="OJT09769.1"/>
    </source>
</evidence>
<sequence>MSKHHPDLIMCRRQPGIAIGRLCEKCDGKWYVLGYFAQQGTPTDLRQIAPSVIPTYAPRPLFASVTNATLALTEDDASFAGLLVSPTPTIVRSVHD</sequence>
<dbReference type="STRING" id="154538.A0A1M2VQ89"/>
<organism evidence="2 3">
    <name type="scientific">Trametes pubescens</name>
    <name type="common">White-rot fungus</name>
    <dbReference type="NCBI Taxonomy" id="154538"/>
    <lineage>
        <taxon>Eukaryota</taxon>
        <taxon>Fungi</taxon>
        <taxon>Dikarya</taxon>
        <taxon>Basidiomycota</taxon>
        <taxon>Agaricomycotina</taxon>
        <taxon>Agaricomycetes</taxon>
        <taxon>Polyporales</taxon>
        <taxon>Polyporaceae</taxon>
        <taxon>Trametes</taxon>
    </lineage>
</organism>
<name>A0A1M2VQ89_TRAPU</name>
<dbReference type="InterPro" id="IPR005345">
    <property type="entry name" value="PHF5"/>
</dbReference>
<accession>A0A1M2VQ89</accession>
<keyword evidence="3" id="KW-1185">Reference proteome</keyword>
<dbReference type="PANTHER" id="PTHR13120">
    <property type="entry name" value="PHD FINGER-LIKE DOMAIN-CONTAINING PROTEIN 5A"/>
    <property type="match status" value="1"/>
</dbReference>
<comment type="caution">
    <text evidence="2">The sequence shown here is derived from an EMBL/GenBank/DDBJ whole genome shotgun (WGS) entry which is preliminary data.</text>
</comment>